<dbReference type="GO" id="GO:0042834">
    <property type="term" value="F:peptidoglycan binding"/>
    <property type="evidence" value="ECO:0007669"/>
    <property type="project" value="InterPro"/>
</dbReference>
<feature type="region of interest" description="Disordered" evidence="1">
    <location>
        <begin position="583"/>
        <end position="614"/>
    </location>
</feature>
<keyword evidence="4" id="KW-1185">Reference proteome</keyword>
<evidence type="ECO:0000313" key="3">
    <source>
        <dbReference type="EMBL" id="MBB4064988.1"/>
    </source>
</evidence>
<accession>A0A7W6NKK8</accession>
<feature type="region of interest" description="Disordered" evidence="1">
    <location>
        <begin position="28"/>
        <end position="74"/>
    </location>
</feature>
<feature type="region of interest" description="Disordered" evidence="1">
    <location>
        <begin position="146"/>
        <end position="181"/>
    </location>
</feature>
<evidence type="ECO:0000313" key="4">
    <source>
        <dbReference type="Proteomes" id="UP000528286"/>
    </source>
</evidence>
<evidence type="ECO:0000256" key="1">
    <source>
        <dbReference type="SAM" id="MobiDB-lite"/>
    </source>
</evidence>
<proteinExistence type="predicted"/>
<dbReference type="Gene3D" id="3.30.70.1070">
    <property type="entry name" value="Sporulation related repeat"/>
    <property type="match status" value="1"/>
</dbReference>
<reference evidence="3 4" key="1">
    <citation type="submission" date="2020-08" db="EMBL/GenBank/DDBJ databases">
        <title>Genomic Encyclopedia of Type Strains, Phase IV (KMG-IV): sequencing the most valuable type-strain genomes for metagenomic binning, comparative biology and taxonomic classification.</title>
        <authorList>
            <person name="Goeker M."/>
        </authorList>
    </citation>
    <scope>NUCLEOTIDE SEQUENCE [LARGE SCALE GENOMIC DNA]</scope>
    <source>
        <strain evidence="3 4">DSM 29853</strain>
    </source>
</reference>
<evidence type="ECO:0000259" key="2">
    <source>
        <dbReference type="PROSITE" id="PS51724"/>
    </source>
</evidence>
<feature type="region of interest" description="Disordered" evidence="1">
    <location>
        <begin position="1"/>
        <end position="20"/>
    </location>
</feature>
<dbReference type="InterPro" id="IPR036680">
    <property type="entry name" value="SPOR-like_sf"/>
</dbReference>
<feature type="compositionally biased region" description="Low complexity" evidence="1">
    <location>
        <begin position="56"/>
        <end position="74"/>
    </location>
</feature>
<dbReference type="AlphaFoldDB" id="A0A7W6NKK8"/>
<organism evidence="3 4">
    <name type="scientific">Gellertiella hungarica</name>
    <dbReference type="NCBI Taxonomy" id="1572859"/>
    <lineage>
        <taxon>Bacteria</taxon>
        <taxon>Pseudomonadati</taxon>
        <taxon>Pseudomonadota</taxon>
        <taxon>Alphaproteobacteria</taxon>
        <taxon>Hyphomicrobiales</taxon>
        <taxon>Rhizobiaceae</taxon>
        <taxon>Gellertiella</taxon>
    </lineage>
</organism>
<feature type="compositionally biased region" description="Low complexity" evidence="1">
    <location>
        <begin position="172"/>
        <end position="181"/>
    </location>
</feature>
<comment type="caution">
    <text evidence="3">The sequence shown here is derived from an EMBL/GenBank/DDBJ whole genome shotgun (WGS) entry which is preliminary data.</text>
</comment>
<feature type="compositionally biased region" description="Low complexity" evidence="1">
    <location>
        <begin position="830"/>
        <end position="853"/>
    </location>
</feature>
<feature type="region of interest" description="Disordered" evidence="1">
    <location>
        <begin position="818"/>
        <end position="853"/>
    </location>
</feature>
<dbReference type="Pfam" id="PF05036">
    <property type="entry name" value="SPOR"/>
    <property type="match status" value="1"/>
</dbReference>
<dbReference type="EMBL" id="JACIEZ010000003">
    <property type="protein sequence ID" value="MBB4064988.1"/>
    <property type="molecule type" value="Genomic_DNA"/>
</dbReference>
<feature type="region of interest" description="Disordered" evidence="1">
    <location>
        <begin position="899"/>
        <end position="959"/>
    </location>
</feature>
<dbReference type="PROSITE" id="PS51724">
    <property type="entry name" value="SPOR"/>
    <property type="match status" value="1"/>
</dbReference>
<dbReference type="RefSeq" id="WP_183366275.1">
    <property type="nucleotide sequence ID" value="NZ_JACIEZ010000003.1"/>
</dbReference>
<dbReference type="Proteomes" id="UP000528286">
    <property type="component" value="Unassembled WGS sequence"/>
</dbReference>
<feature type="region of interest" description="Disordered" evidence="1">
    <location>
        <begin position="759"/>
        <end position="778"/>
    </location>
</feature>
<name>A0A7W6NKK8_9HYPH</name>
<protein>
    <recommendedName>
        <fullName evidence="2">SPOR domain-containing protein</fullName>
    </recommendedName>
</protein>
<feature type="domain" description="SPOR" evidence="2">
    <location>
        <begin position="956"/>
        <end position="1039"/>
    </location>
</feature>
<gene>
    <name evidence="3" type="ORF">GGR23_002175</name>
</gene>
<feature type="compositionally biased region" description="Low complexity" evidence="1">
    <location>
        <begin position="933"/>
        <end position="954"/>
    </location>
</feature>
<feature type="compositionally biased region" description="Basic and acidic residues" evidence="1">
    <location>
        <begin position="34"/>
        <end position="51"/>
    </location>
</feature>
<sequence>MAEKQFALGASRSAGFQEDDDPLAELARIVGFQDRPDVRSPSRDEDRREPVVAEFPGPAAQASPAAPAGANPVADLEDELLRAFETYDSPRAEAAAAEVSGEVRAETVRVEPVPASAPVSDIDEDQDPFAALAAVVARSESVMAPAARPAPVSPPASGISPAARPASERIEPAAPAVEAAAPEGPDFSVELLEAELIQSLDEAELDWAAEAPMSAASMVRAPVAAPAPAEAPRPAEAVGAAARTGFRMPLANFHVAQRQEPPRTEPVAAAPAAIEPAAAPVSHEPEINWELPGVGSEDVVALEPPVAAAPQPPRKADASMDDLLDGVSRYELPVARTASASRQEPAFDAAIAALSTVATPFERAPAVDVSAQPARQEMAHPAFPEVKAAPASSADADEPDFDDLFGAGDFELDIEEFEQQLTELNFDEPAVAQAPKAAAIAEPKRPFADFVPETAAQPVRMEAPAAPREPVFEMPVFRQPEPDHEMRSPSVEAAAPQMPRVPVEETYQPATPSYAAEAVPADNGVFDPALLSEAEDPVEAVAEIDVPELKMPEPEEPAVVVPDYDLDIDAEMANLFGNLPPVAAQPAQPARPAEPAGYAFAPASQPPRQKAPAPVDTFDEFEKALEEDFRSMLTQPLGQADEPHLHPQVLSVQAPRRNNLRSILLAACATGVVALVGFGGYMVLTGKGGVIASGEPKIILADKGPVKVVPENKGGVTVPNQDKAVYDRVAGNEADVVKQGALVTSEEEPVDVVQKTLMPESGDDMPAGLPAATPTPVEDTQDARLLPTAQAQGNSDAVANAPGGVQVRKVRTMIVKPDGTLVPREEEPAVAEQAAQPATAAAATQAPAQETTAALPSDRLTPAGEAAAPSNAETPASADALATVANTPVASEVPVNPVKTSKLASPTPVPAARPADQPVNVTSTVTENGKVKPGQPEEAQPQQETASIDQAAAAPQPPAGSYGVQIASLPSEADAKASIPKMAAKFGNVLGGRPIGIRQANIPNKGTYYRLRVDVGSKEDAIALCTKLKAAGGSCLVSK</sequence>
<feature type="compositionally biased region" description="Low complexity" evidence="1">
    <location>
        <begin position="583"/>
        <end position="596"/>
    </location>
</feature>
<dbReference type="InterPro" id="IPR007730">
    <property type="entry name" value="SPOR-like_dom"/>
</dbReference>